<accession>A0A0U4C614</accession>
<dbReference type="Proteomes" id="UP000067689">
    <property type="component" value="Chromosome"/>
</dbReference>
<dbReference type="STRING" id="2041.AERYTH_00900"/>
<feature type="transmembrane region" description="Helical" evidence="1">
    <location>
        <begin position="7"/>
        <end position="23"/>
    </location>
</feature>
<keyword evidence="1" id="KW-1133">Transmembrane helix</keyword>
<feature type="transmembrane region" description="Helical" evidence="1">
    <location>
        <begin position="95"/>
        <end position="116"/>
    </location>
</feature>
<organism evidence="2 3">
    <name type="scientific">Aeromicrobium erythreum</name>
    <dbReference type="NCBI Taxonomy" id="2041"/>
    <lineage>
        <taxon>Bacteria</taxon>
        <taxon>Bacillati</taxon>
        <taxon>Actinomycetota</taxon>
        <taxon>Actinomycetes</taxon>
        <taxon>Propionibacteriales</taxon>
        <taxon>Nocardioidaceae</taxon>
        <taxon>Aeromicrobium</taxon>
    </lineage>
</organism>
<name>A0A0U4C614_9ACTN</name>
<gene>
    <name evidence="2" type="ORF">AERYTH_00900</name>
</gene>
<dbReference type="EMBL" id="CP011502">
    <property type="protein sequence ID" value="ALX03358.1"/>
    <property type="molecule type" value="Genomic_DNA"/>
</dbReference>
<feature type="transmembrane region" description="Helical" evidence="1">
    <location>
        <begin position="69"/>
        <end position="89"/>
    </location>
</feature>
<dbReference type="KEGG" id="aer:AERYTH_00900"/>
<keyword evidence="1" id="KW-0472">Membrane</keyword>
<sequence length="127" mass="12662">MKIGPGLVVPALAELVVLALYVTDVLGDVPWPDGFVLPGRILLVVAALVVAGICYQAWATVTAEQRTPLVHAAAAASLVGGAALTSAVFSAPEGALLGAHALATLGTAALVAAVVCHQMSTARRSLG</sequence>
<protein>
    <recommendedName>
        <fullName evidence="4">Integral membrane protein</fullName>
    </recommendedName>
</protein>
<evidence type="ECO:0000256" key="1">
    <source>
        <dbReference type="SAM" id="Phobius"/>
    </source>
</evidence>
<evidence type="ECO:0000313" key="2">
    <source>
        <dbReference type="EMBL" id="ALX03358.1"/>
    </source>
</evidence>
<dbReference type="RefSeq" id="WP_067853408.1">
    <property type="nucleotide sequence ID" value="NZ_CP011502.1"/>
</dbReference>
<keyword evidence="1" id="KW-0812">Transmembrane</keyword>
<reference evidence="2 3" key="1">
    <citation type="journal article" date="1991" name="Int. J. Syst. Bacteriol.">
        <title>Description of the erythromycin-producing bacterium Arthrobacter sp. strain NRRL B-3381 as Aeromicrobium erythreum gen. nov., sp. nov.</title>
        <authorList>
            <person name="Miller E.S."/>
            <person name="Woese C.R."/>
            <person name="Brenner S."/>
        </authorList>
    </citation>
    <scope>NUCLEOTIDE SEQUENCE [LARGE SCALE GENOMIC DNA]</scope>
    <source>
        <strain evidence="2 3">AR18</strain>
    </source>
</reference>
<dbReference type="AlphaFoldDB" id="A0A0U4C614"/>
<proteinExistence type="predicted"/>
<evidence type="ECO:0008006" key="4">
    <source>
        <dbReference type="Google" id="ProtNLM"/>
    </source>
</evidence>
<keyword evidence="3" id="KW-1185">Reference proteome</keyword>
<dbReference type="PATRIC" id="fig|2041.4.peg.186"/>
<feature type="transmembrane region" description="Helical" evidence="1">
    <location>
        <begin position="35"/>
        <end position="57"/>
    </location>
</feature>
<evidence type="ECO:0000313" key="3">
    <source>
        <dbReference type="Proteomes" id="UP000067689"/>
    </source>
</evidence>